<dbReference type="STRING" id="856736.SAMN04488058_10273"/>
<dbReference type="AlphaFoldDB" id="A0A1H6U1V3"/>
<dbReference type="RefSeq" id="WP_245745210.1">
    <property type="nucleotide sequence ID" value="NZ_FNZA01000002.1"/>
</dbReference>
<feature type="compositionally biased region" description="Basic and acidic residues" evidence="1">
    <location>
        <begin position="143"/>
        <end position="160"/>
    </location>
</feature>
<dbReference type="GO" id="GO:0008800">
    <property type="term" value="F:beta-lactamase activity"/>
    <property type="evidence" value="ECO:0007669"/>
    <property type="project" value="InterPro"/>
</dbReference>
<accession>A0A1H6U1V3</accession>
<proteinExistence type="predicted"/>
<protein>
    <submittedName>
        <fullName evidence="3">Beta-lactamase class A</fullName>
    </submittedName>
</protein>
<organism evidence="3 4">
    <name type="scientific">Deinococcus reticulitermitis</name>
    <dbReference type="NCBI Taxonomy" id="856736"/>
    <lineage>
        <taxon>Bacteria</taxon>
        <taxon>Thermotogati</taxon>
        <taxon>Deinococcota</taxon>
        <taxon>Deinococci</taxon>
        <taxon>Deinococcales</taxon>
        <taxon>Deinococcaceae</taxon>
        <taxon>Deinococcus</taxon>
    </lineage>
</organism>
<dbReference type="Gene3D" id="3.40.710.10">
    <property type="entry name" value="DD-peptidase/beta-lactamase superfamily"/>
    <property type="match status" value="1"/>
</dbReference>
<feature type="region of interest" description="Disordered" evidence="1">
    <location>
        <begin position="141"/>
        <end position="164"/>
    </location>
</feature>
<evidence type="ECO:0000313" key="3">
    <source>
        <dbReference type="EMBL" id="SEI86261.1"/>
    </source>
</evidence>
<feature type="domain" description="Beta-lactamase class A catalytic" evidence="2">
    <location>
        <begin position="18"/>
        <end position="241"/>
    </location>
</feature>
<name>A0A1H6U1V3_9DEIO</name>
<dbReference type="Proteomes" id="UP000199223">
    <property type="component" value="Unassembled WGS sequence"/>
</dbReference>
<reference evidence="4" key="1">
    <citation type="submission" date="2016-10" db="EMBL/GenBank/DDBJ databases">
        <authorList>
            <person name="Varghese N."/>
            <person name="Submissions S."/>
        </authorList>
    </citation>
    <scope>NUCLEOTIDE SEQUENCE [LARGE SCALE GENOMIC DNA]</scope>
    <source>
        <strain evidence="4">CGMCC 1.10218</strain>
    </source>
</reference>
<dbReference type="EMBL" id="FNZA01000002">
    <property type="protein sequence ID" value="SEI86261.1"/>
    <property type="molecule type" value="Genomic_DNA"/>
</dbReference>
<keyword evidence="4" id="KW-1185">Reference proteome</keyword>
<dbReference type="PANTHER" id="PTHR35333:SF4">
    <property type="entry name" value="SLR0121 PROTEIN"/>
    <property type="match status" value="1"/>
</dbReference>
<dbReference type="InterPro" id="IPR012338">
    <property type="entry name" value="Beta-lactam/transpept-like"/>
</dbReference>
<evidence type="ECO:0000259" key="2">
    <source>
        <dbReference type="Pfam" id="PF13354"/>
    </source>
</evidence>
<evidence type="ECO:0000256" key="1">
    <source>
        <dbReference type="SAM" id="MobiDB-lite"/>
    </source>
</evidence>
<dbReference type="GO" id="GO:0046677">
    <property type="term" value="P:response to antibiotic"/>
    <property type="evidence" value="ECO:0007669"/>
    <property type="project" value="InterPro"/>
</dbReference>
<evidence type="ECO:0000313" key="4">
    <source>
        <dbReference type="Proteomes" id="UP000199223"/>
    </source>
</evidence>
<dbReference type="Pfam" id="PF13354">
    <property type="entry name" value="Beta-lactamase2"/>
    <property type="match status" value="1"/>
</dbReference>
<dbReference type="GO" id="GO:0030655">
    <property type="term" value="P:beta-lactam antibiotic catabolic process"/>
    <property type="evidence" value="ECO:0007669"/>
    <property type="project" value="InterPro"/>
</dbReference>
<gene>
    <name evidence="3" type="ORF">SAMN04488058_10273</name>
</gene>
<sequence length="276" mass="29822">MKALERELRARGYAGTAGLVVLDLQTGETLYEEHADRPFPAASTIKVPLLVLALQAAERGELVLTGRVTLQAEDRVPGAGVLHELEPGLALSWRDVLTLMIVVSDNTATNLLIEQLGLEACNAGFRALGLRATRLVGPLQLPPERRNAAQRRGERNRTSAREQAGLLRQLGRGDLLGPEHTGWAQDVLFRQQVRPLIGRGVPADAEGVPLYRLASKSGELRGVQHDVALLHTPRPLAVALLSEGGTDPREHPDNLDALTLSAVLWTLLPALGRLVP</sequence>
<dbReference type="InterPro" id="IPR045155">
    <property type="entry name" value="Beta-lactam_cat"/>
</dbReference>
<dbReference type="SUPFAM" id="SSF56601">
    <property type="entry name" value="beta-lactamase/transpeptidase-like"/>
    <property type="match status" value="1"/>
</dbReference>
<dbReference type="InterPro" id="IPR000871">
    <property type="entry name" value="Beta-lactam_class-A"/>
</dbReference>
<dbReference type="PANTHER" id="PTHR35333">
    <property type="entry name" value="BETA-LACTAMASE"/>
    <property type="match status" value="1"/>
</dbReference>